<dbReference type="AlphaFoldDB" id="Q8CKQ7"/>
<dbReference type="CDD" id="cd01125">
    <property type="entry name" value="RepA_RSF1010_like"/>
    <property type="match status" value="1"/>
</dbReference>
<name>Q8CKQ7_YERPE</name>
<dbReference type="KEGG" id="ypk:y3088"/>
<dbReference type="SUPFAM" id="SSF52540">
    <property type="entry name" value="P-loop containing nucleoside triphosphate hydrolases"/>
    <property type="match status" value="1"/>
</dbReference>
<evidence type="ECO:0000313" key="2">
    <source>
        <dbReference type="Proteomes" id="UP000002490"/>
    </source>
</evidence>
<evidence type="ECO:0008006" key="3">
    <source>
        <dbReference type="Google" id="ProtNLM"/>
    </source>
</evidence>
<proteinExistence type="predicted"/>
<protein>
    <recommendedName>
        <fullName evidence="3">Regulatory prophage protein</fullName>
    </recommendedName>
</protein>
<gene>
    <name evidence="1" type="ordered locus">y3088</name>
</gene>
<dbReference type="Pfam" id="PF13481">
    <property type="entry name" value="AAA_25"/>
    <property type="match status" value="1"/>
</dbReference>
<dbReference type="DNASU" id="1148035"/>
<organism evidence="1 2">
    <name type="scientific">Yersinia pestis</name>
    <dbReference type="NCBI Taxonomy" id="632"/>
    <lineage>
        <taxon>Bacteria</taxon>
        <taxon>Pseudomonadati</taxon>
        <taxon>Pseudomonadota</taxon>
        <taxon>Gammaproteobacteria</taxon>
        <taxon>Enterobacterales</taxon>
        <taxon>Yersiniaceae</taxon>
        <taxon>Yersinia</taxon>
    </lineage>
</organism>
<dbReference type="Gene3D" id="3.40.50.300">
    <property type="entry name" value="P-loop containing nucleotide triphosphate hydrolases"/>
    <property type="match status" value="1"/>
</dbReference>
<sequence>MDMKTPLILLEREPVSLTTNLPLRKGSDGYNTPQDYNIKGHLPSNTLASIYGPSGSYKSFLAVSWACHIATGKPWASRRVTQGSVVYIVGEGGIGVPRRIRAWGMEFNGGTPIESLYRIDCPVFPASPESAIQVIKAAQDVTEQTGSPVRLIVLDTLARCFGGSDENAAKDMGAFIQGCDYIKAETGATVLVIHHSGKDLDKGARGSSAFRAALDVEFNVRREGDGGALVLSCTKMKDSEEPTTRAYDLSPLNLYIDNDGEEVNSLVLCDKGREVSDEGSPYEAELASIQRLTANHIALWQSIRSRTASGEACTKSLVRDDMRGMGFDVAKKFTRWLDKLETDGLIHIDGENICPNSLSNTARN</sequence>
<dbReference type="EMBL" id="AE009952">
    <property type="protein sequence ID" value="AAM86638.1"/>
    <property type="molecule type" value="Genomic_DNA"/>
</dbReference>
<dbReference type="InterPro" id="IPR027417">
    <property type="entry name" value="P-loop_NTPase"/>
</dbReference>
<dbReference type="Proteomes" id="UP000002490">
    <property type="component" value="Chromosome"/>
</dbReference>
<dbReference type="HOGENOM" id="CLU_046253_0_0_6"/>
<reference evidence="1 2" key="1">
    <citation type="journal article" date="2002" name="J. Bacteriol.">
        <title>Genome sequence of Yersinia pestis KIM.</title>
        <authorList>
            <person name="Deng W."/>
            <person name="Burland V."/>
            <person name="Plunkett G.III."/>
            <person name="Boutin A."/>
            <person name="Mayhew G.F."/>
            <person name="Liss P."/>
            <person name="Perna N.T."/>
            <person name="Rose D.J."/>
            <person name="Mau B."/>
            <person name="Zhou S."/>
            <person name="Schwartz D.C."/>
            <person name="Fetherston J.D."/>
            <person name="Lindler L.E."/>
            <person name="Brubaker R.R."/>
            <person name="Plana G.V."/>
            <person name="Straley S.C."/>
            <person name="McDonough K.A."/>
            <person name="Nilles M.L."/>
            <person name="Matson J.S."/>
            <person name="Blattner F.R."/>
            <person name="Perry R.D."/>
        </authorList>
    </citation>
    <scope>NUCLEOTIDE SEQUENCE [LARGE SCALE GENOMIC DNA]</scope>
    <source>
        <strain evidence="2">KIM10+ / Biovar Mediaevalis</strain>
    </source>
</reference>
<accession>Q8CKQ7</accession>
<evidence type="ECO:0000313" key="1">
    <source>
        <dbReference type="EMBL" id="AAM86638.1"/>
    </source>
</evidence>
<dbReference type="InterPro" id="IPR038724">
    <property type="entry name" value="RepA"/>
</dbReference>